<keyword evidence="7" id="KW-0325">Glycoprotein</keyword>
<dbReference type="CDD" id="cd03384">
    <property type="entry name" value="PAP2_wunen"/>
    <property type="match status" value="1"/>
</dbReference>
<evidence type="ECO:0000256" key="13">
    <source>
        <dbReference type="SAM" id="Phobius"/>
    </source>
</evidence>
<proteinExistence type="inferred from homology"/>
<accession>A0A7L4MRT7</accession>
<dbReference type="PANTHER" id="PTHR10165">
    <property type="entry name" value="LIPID PHOSPHATE PHOSPHATASE"/>
    <property type="match status" value="1"/>
</dbReference>
<dbReference type="GO" id="GO:0008195">
    <property type="term" value="F:phosphatidate phosphatase activity"/>
    <property type="evidence" value="ECO:0007669"/>
    <property type="project" value="TreeGrafter"/>
</dbReference>
<dbReference type="GO" id="GO:0007165">
    <property type="term" value="P:signal transduction"/>
    <property type="evidence" value="ECO:0007669"/>
    <property type="project" value="TreeGrafter"/>
</dbReference>
<feature type="transmembrane region" description="Helical" evidence="13">
    <location>
        <begin position="204"/>
        <end position="223"/>
    </location>
</feature>
<feature type="compositionally biased region" description="Low complexity" evidence="12">
    <location>
        <begin position="503"/>
        <end position="525"/>
    </location>
</feature>
<evidence type="ECO:0000256" key="5">
    <source>
        <dbReference type="ARBA" id="ARBA00022989"/>
    </source>
</evidence>
<keyword evidence="16" id="KW-1185">Reference proteome</keyword>
<keyword evidence="6 13" id="KW-0472">Membrane</keyword>
<evidence type="ECO:0000256" key="10">
    <source>
        <dbReference type="ARBA" id="ARBA00081263"/>
    </source>
</evidence>
<feature type="non-terminal residue" evidence="15">
    <location>
        <position position="1"/>
    </location>
</feature>
<name>A0A7L4MRT7_GLAPT</name>
<comment type="similarity">
    <text evidence="2">Belongs to the PA-phosphatase related phosphoesterase family.</text>
</comment>
<evidence type="ECO:0000256" key="6">
    <source>
        <dbReference type="ARBA" id="ARBA00023136"/>
    </source>
</evidence>
<sequence>QLPIVASSIVTLYFLELTDLFKPAKVGFQCYDRALSMPYVETNEELIPLLMLLSLAFAAPAASIMVGEGIVYCLQSRLKGRAGAEGSINAGGCNFNSFLRRTVRFVGVHVFGLCATALVTDVIQLATGYHAPFFLTVCKPNYTLLGTTCDANPYITQDICSGTDKHAILSARKTFPSQHATLSAFAAVYVSMYFNSIISDSTKLLKPILVFAFAIAAGVCGLTQITQYRSHPADVYVGFLIGSGIAAYLAYHAVGNFCAPMERVPALAPAKDALRALTQRGHDSVYHQNKSVSTDELNPQARLEEAARPVPREKNSLGSLKRASVDVDLLAPRSPMGKENMVTFSNTLPRVNTPSMDDPARRHMTIHVPVDASRSKQLITEWKQKSMEGRSMTLAEEAVAAHSRGPGDADEDVPPSLYPTVQARSAERAAMGPRVLIQPRPGASQLVHIPEESQAGTGAPAGSGAAVRAKWVMVAEKGGVQRVANPPRLMQVIAMSKQQSMVSVTPKHSETSSSSTSSDSSQYRSPSERDSSSIITIDAHAPHHPVIHLSAGNGPWEWKSGLKGAEGPDAYELGEMGKDFHGFHPAKSAGVSPGSSVSDMEQDELRYGSLAAIPGVVGGGGERGDPPTEELLGPASRESTLRRKPAERDGQGDSEVDHYYKKMQASRRFKD</sequence>
<dbReference type="AlphaFoldDB" id="A0A7L4MRT7"/>
<feature type="region of interest" description="Disordered" evidence="12">
    <location>
        <begin position="285"/>
        <end position="316"/>
    </location>
</feature>
<keyword evidence="3" id="KW-0597">Phosphoprotein</keyword>
<dbReference type="FunFam" id="1.20.144.10:FF:000014">
    <property type="entry name" value="Phospholipid phosphatase-related protein type 3"/>
    <property type="match status" value="1"/>
</dbReference>
<comment type="caution">
    <text evidence="15">The sequence shown here is derived from an EMBL/GenBank/DDBJ whole genome shotgun (WGS) entry which is preliminary data.</text>
</comment>
<dbReference type="InterPro" id="IPR043216">
    <property type="entry name" value="PAP-like"/>
</dbReference>
<evidence type="ECO:0000256" key="1">
    <source>
        <dbReference type="ARBA" id="ARBA00004141"/>
    </source>
</evidence>
<organism evidence="15 16">
    <name type="scientific">Glareola pratincola</name>
    <name type="common">Collared pratincole</name>
    <name type="synonym">Hirundo pratincola</name>
    <dbReference type="NCBI Taxonomy" id="43316"/>
    <lineage>
        <taxon>Eukaryota</taxon>
        <taxon>Metazoa</taxon>
        <taxon>Chordata</taxon>
        <taxon>Craniata</taxon>
        <taxon>Vertebrata</taxon>
        <taxon>Euteleostomi</taxon>
        <taxon>Archelosauria</taxon>
        <taxon>Archosauria</taxon>
        <taxon>Dinosauria</taxon>
        <taxon>Saurischia</taxon>
        <taxon>Theropoda</taxon>
        <taxon>Coelurosauria</taxon>
        <taxon>Aves</taxon>
        <taxon>Neognathae</taxon>
        <taxon>Neoaves</taxon>
        <taxon>Charadriiformes</taxon>
        <taxon>Glareolidae</taxon>
        <taxon>Glareola</taxon>
    </lineage>
</organism>
<dbReference type="Gene3D" id="1.20.144.10">
    <property type="entry name" value="Phosphatidic acid phosphatase type 2/haloperoxidase"/>
    <property type="match status" value="1"/>
</dbReference>
<evidence type="ECO:0000256" key="2">
    <source>
        <dbReference type="ARBA" id="ARBA00008816"/>
    </source>
</evidence>
<dbReference type="InterPro" id="IPR036938">
    <property type="entry name" value="PAP2/HPO_sf"/>
</dbReference>
<evidence type="ECO:0000313" key="16">
    <source>
        <dbReference type="Proteomes" id="UP000583049"/>
    </source>
</evidence>
<evidence type="ECO:0000256" key="9">
    <source>
        <dbReference type="ARBA" id="ARBA00079138"/>
    </source>
</evidence>
<dbReference type="GO" id="GO:0005886">
    <property type="term" value="C:plasma membrane"/>
    <property type="evidence" value="ECO:0007669"/>
    <property type="project" value="TreeGrafter"/>
</dbReference>
<dbReference type="Pfam" id="PF01569">
    <property type="entry name" value="PAP2"/>
    <property type="match status" value="1"/>
</dbReference>
<dbReference type="InterPro" id="IPR000326">
    <property type="entry name" value="PAP2/HPO"/>
</dbReference>
<evidence type="ECO:0000256" key="12">
    <source>
        <dbReference type="SAM" id="MobiDB-lite"/>
    </source>
</evidence>
<reference evidence="15 16" key="1">
    <citation type="submission" date="2019-09" db="EMBL/GenBank/DDBJ databases">
        <title>Bird 10,000 Genomes (B10K) Project - Family phase.</title>
        <authorList>
            <person name="Zhang G."/>
        </authorList>
    </citation>
    <scope>NUCLEOTIDE SEQUENCE [LARGE SCALE GENOMIC DNA]</scope>
    <source>
        <strain evidence="15">B10K-CU-031-08</strain>
        <tissue evidence="15">Muscle</tissue>
    </source>
</reference>
<evidence type="ECO:0000313" key="15">
    <source>
        <dbReference type="EMBL" id="NXY79972.1"/>
    </source>
</evidence>
<evidence type="ECO:0000256" key="3">
    <source>
        <dbReference type="ARBA" id="ARBA00022553"/>
    </source>
</evidence>
<keyword evidence="5 13" id="KW-1133">Transmembrane helix</keyword>
<feature type="compositionally biased region" description="Basic and acidic residues" evidence="12">
    <location>
        <begin position="639"/>
        <end position="660"/>
    </location>
</feature>
<evidence type="ECO:0000256" key="8">
    <source>
        <dbReference type="ARBA" id="ARBA00069374"/>
    </source>
</evidence>
<evidence type="ECO:0000256" key="4">
    <source>
        <dbReference type="ARBA" id="ARBA00022692"/>
    </source>
</evidence>
<feature type="region of interest" description="Disordered" evidence="12">
    <location>
        <begin position="500"/>
        <end position="531"/>
    </location>
</feature>
<dbReference type="Proteomes" id="UP000583049">
    <property type="component" value="Unassembled WGS sequence"/>
</dbReference>
<dbReference type="SMART" id="SM00014">
    <property type="entry name" value="acidPPc"/>
    <property type="match status" value="1"/>
</dbReference>
<gene>
    <name evidence="15" type="primary">Plppr3</name>
    <name evidence="15" type="ORF">GLAPRA_R12684</name>
</gene>
<keyword evidence="4 13" id="KW-0812">Transmembrane</keyword>
<dbReference type="PANTHER" id="PTHR10165:SF14">
    <property type="entry name" value="PHOSPHOLIPID PHOSPHATASE-RELATED PROTEIN TYPE 3"/>
    <property type="match status" value="1"/>
</dbReference>
<feature type="compositionally biased region" description="Polar residues" evidence="12">
    <location>
        <begin position="286"/>
        <end position="297"/>
    </location>
</feature>
<evidence type="ECO:0000256" key="11">
    <source>
        <dbReference type="ARBA" id="ARBA00081887"/>
    </source>
</evidence>
<comment type="subcellular location">
    <subcellularLocation>
        <location evidence="1">Membrane</location>
        <topology evidence="1">Multi-pass membrane protein</topology>
    </subcellularLocation>
</comment>
<feature type="transmembrane region" description="Helical" evidence="13">
    <location>
        <begin position="235"/>
        <end position="254"/>
    </location>
</feature>
<feature type="transmembrane region" description="Helical" evidence="13">
    <location>
        <begin position="180"/>
        <end position="198"/>
    </location>
</feature>
<feature type="non-terminal residue" evidence="15">
    <location>
        <position position="671"/>
    </location>
</feature>
<dbReference type="GO" id="GO:0006644">
    <property type="term" value="P:phospholipid metabolic process"/>
    <property type="evidence" value="ECO:0007669"/>
    <property type="project" value="InterPro"/>
</dbReference>
<evidence type="ECO:0000259" key="14">
    <source>
        <dbReference type="SMART" id="SM00014"/>
    </source>
</evidence>
<feature type="transmembrane region" description="Helical" evidence="13">
    <location>
        <begin position="46"/>
        <end position="74"/>
    </location>
</feature>
<feature type="region of interest" description="Disordered" evidence="12">
    <location>
        <begin position="616"/>
        <end position="671"/>
    </location>
</feature>
<feature type="domain" description="Phosphatidic acid phosphatase type 2/haloperoxidase" evidence="14">
    <location>
        <begin position="106"/>
        <end position="250"/>
    </location>
</feature>
<evidence type="ECO:0000256" key="7">
    <source>
        <dbReference type="ARBA" id="ARBA00023180"/>
    </source>
</evidence>
<dbReference type="EMBL" id="VWPO01006601">
    <property type="protein sequence ID" value="NXY79972.1"/>
    <property type="molecule type" value="Genomic_DNA"/>
</dbReference>
<feature type="compositionally biased region" description="Basic and acidic residues" evidence="12">
    <location>
        <begin position="302"/>
        <end position="315"/>
    </location>
</feature>
<dbReference type="SUPFAM" id="SSF48317">
    <property type="entry name" value="Acid phosphatase/Vanadium-dependent haloperoxidase"/>
    <property type="match status" value="1"/>
</dbReference>
<protein>
    <recommendedName>
        <fullName evidence="8">Phospholipid phosphatase-related protein type 3</fullName>
    </recommendedName>
    <alternativeName>
        <fullName evidence="9">Inactive phospholipid phosphatase PLPPR3</fullName>
    </alternativeName>
    <alternativeName>
        <fullName evidence="10">Lipid phosphate phosphatase-related protein type 3</fullName>
    </alternativeName>
    <alternativeName>
        <fullName evidence="11">Plasticity-related gene 2 protein</fullName>
    </alternativeName>
</protein>
<dbReference type="GO" id="GO:0046839">
    <property type="term" value="P:phospholipid dephosphorylation"/>
    <property type="evidence" value="ECO:0007669"/>
    <property type="project" value="TreeGrafter"/>
</dbReference>